<organism evidence="2">
    <name type="scientific">Staphylococcus phage HS06</name>
    <dbReference type="NCBI Taxonomy" id="3056400"/>
    <lineage>
        <taxon>Viruses</taxon>
    </lineage>
</organism>
<proteinExistence type="predicted"/>
<dbReference type="Pfam" id="PF06199">
    <property type="entry name" value="Phage_tail_2"/>
    <property type="match status" value="1"/>
</dbReference>
<dbReference type="EMBL" id="OQ890314">
    <property type="protein sequence ID" value="WLJ25659.1"/>
    <property type="molecule type" value="Genomic_DNA"/>
</dbReference>
<name>A0AA50AEL7_9VIRU</name>
<feature type="region of interest" description="Disordered" evidence="1">
    <location>
        <begin position="29"/>
        <end position="51"/>
    </location>
</feature>
<dbReference type="NCBIfam" id="TIGR02126">
    <property type="entry name" value="phgtail_TP901_1"/>
    <property type="match status" value="1"/>
</dbReference>
<dbReference type="InterPro" id="IPR011855">
    <property type="entry name" value="Phgtail_TP901_1"/>
</dbReference>
<feature type="compositionally biased region" description="Basic and acidic residues" evidence="1">
    <location>
        <begin position="29"/>
        <end position="42"/>
    </location>
</feature>
<dbReference type="InterPro" id="IPR022345">
    <property type="entry name" value="Phage_69_Orf23_MTP"/>
</dbReference>
<feature type="region of interest" description="Disordered" evidence="1">
    <location>
        <begin position="164"/>
        <end position="187"/>
    </location>
</feature>
<accession>A0AA50AEL7</accession>
<reference evidence="2" key="1">
    <citation type="submission" date="2023-04" db="EMBL/GenBank/DDBJ databases">
        <title>The human skin virome in hidradenitis suppurativa patients.</title>
        <authorList>
            <person name="Jansen D."/>
        </authorList>
    </citation>
    <scope>NUCLEOTIDE SEQUENCE</scope>
    <source>
        <strain evidence="2">VC3_JansenPhageC</strain>
    </source>
</reference>
<dbReference type="PRINTS" id="PR01997">
    <property type="entry name" value="MTP2FAMILY"/>
</dbReference>
<protein>
    <submittedName>
        <fullName evidence="2">Major tail protein</fullName>
    </submittedName>
</protein>
<evidence type="ECO:0000256" key="1">
    <source>
        <dbReference type="SAM" id="MobiDB-lite"/>
    </source>
</evidence>
<sequence>MPQKSGKDELVLLRILGEKVDAEKVMLVTEHSRSTEKDKDSVETMDGSISAGGSLESEVKFTAHMDVQDKLSDEIEDAVEDDIAYELWFINRQVKNTEGKYKAEYRQGYFTSFERKNEADGIAEYEAEYAVFGKKKRGYATLPKLIEDNKLAYGFHDTVKADPANDGLASIPQPTESGAAETGTPVL</sequence>
<evidence type="ECO:0000313" key="2">
    <source>
        <dbReference type="EMBL" id="WLJ25659.1"/>
    </source>
</evidence>
<dbReference type="PRINTS" id="PR01998">
    <property type="entry name" value="MTP2STAPHYLO"/>
</dbReference>